<dbReference type="EMBL" id="AP017903">
    <property type="protein sequence ID" value="BAX03441.1"/>
    <property type="molecule type" value="Genomic_DNA"/>
</dbReference>
<keyword evidence="3" id="KW-1185">Reference proteome</keyword>
<evidence type="ECO:0000313" key="3">
    <source>
        <dbReference type="Proteomes" id="UP000222295"/>
    </source>
</evidence>
<dbReference type="Proteomes" id="UP000222295">
    <property type="component" value="Segment"/>
</dbReference>
<feature type="compositionally biased region" description="Polar residues" evidence="1">
    <location>
        <begin position="886"/>
        <end position="910"/>
    </location>
</feature>
<proteinExistence type="predicted"/>
<feature type="region of interest" description="Disordered" evidence="1">
    <location>
        <begin position="886"/>
        <end position="943"/>
    </location>
</feature>
<feature type="region of interest" description="Disordered" evidence="1">
    <location>
        <begin position="1593"/>
        <end position="1615"/>
    </location>
</feature>
<feature type="region of interest" description="Disordered" evidence="1">
    <location>
        <begin position="533"/>
        <end position="583"/>
    </location>
</feature>
<organism evidence="2 3">
    <name type="scientific">Azobacteroides phage ProJPt-Bp1</name>
    <dbReference type="NCBI Taxonomy" id="1920526"/>
    <lineage>
        <taxon>Viruses</taxon>
        <taxon>Duplodnaviria</taxon>
        <taxon>Heunggongvirae</taxon>
        <taxon>Uroviricota</taxon>
        <taxon>Caudoviricetes</taxon>
        <taxon>Crassvirales</taxon>
        <taxon>Suoliviridae</taxon>
        <taxon>Dechshavirus</taxon>
        <taxon>Dechshavirus japanensis</taxon>
    </lineage>
</organism>
<feature type="compositionally biased region" description="Low complexity" evidence="1">
    <location>
        <begin position="1556"/>
        <end position="1575"/>
    </location>
</feature>
<dbReference type="KEGG" id="vg:65105598"/>
<feature type="region of interest" description="Disordered" evidence="1">
    <location>
        <begin position="1154"/>
        <end position="1239"/>
    </location>
</feature>
<feature type="compositionally biased region" description="Low complexity" evidence="1">
    <location>
        <begin position="925"/>
        <end position="941"/>
    </location>
</feature>
<evidence type="ECO:0000313" key="2">
    <source>
        <dbReference type="EMBL" id="BAX03441.1"/>
    </source>
</evidence>
<evidence type="ECO:0000256" key="1">
    <source>
        <dbReference type="SAM" id="MobiDB-lite"/>
    </source>
</evidence>
<feature type="compositionally biased region" description="Low complexity" evidence="1">
    <location>
        <begin position="567"/>
        <end position="581"/>
    </location>
</feature>
<feature type="compositionally biased region" description="Low complexity" evidence="1">
    <location>
        <begin position="533"/>
        <end position="545"/>
    </location>
</feature>
<feature type="compositionally biased region" description="Gly residues" evidence="1">
    <location>
        <begin position="1192"/>
        <end position="1201"/>
    </location>
</feature>
<feature type="compositionally biased region" description="Basic and acidic residues" evidence="1">
    <location>
        <begin position="1216"/>
        <end position="1230"/>
    </location>
</feature>
<sequence length="1615" mass="176841">MSSKSSKIKSGIGYGASAPLSILSGWAAREGIKAFKSRNTLDDDVELKKMNERGEAKYIDRPWLKGTKYRDAVRDYIKDAENPEVLTKLYKDKRISGNTVFKSHAQPWSNRTVAFHPEFANRRVFGANFKDDGSEARYYDTLGRVMNQSNYDQYKQNVNELFGPMQNVALAIQKATAKRNMYVNAKNALGTTTEGDKTGYLNKFKEDDIINEYNLGDRFSTEHLNAAEDALRAVKYARKKGYDDYITKKGLPDIDIVAEEQRTRNPFSPEVRDRLARQSVNPEAQVLPDSESAGPEMPPVEGVAPPMINASGFRMPSEASAGSLAHGGSIPRYSQGGQMPAYEDGGLATGLLGRRLQNSDLAYLGSAAGYKGAKDYLAKYNYPSYENVLQDRIGRIFGNGDLAKSAVRQASRLGRTANNYLKKIGMAGQNWITEGGFAPKEGEPNKLQSAGNTAVKTVSDAAVNMANERQKVDDEMMMNPGKYFESKGYIPGTYAFDQAMYRHMNGLPVSTGNDYLGYNVDYTAPVGRTNMATATGAPAAPQANPHTGTQSTARADIPDGVDDMDDAQAATQAATPAATPQRNLASFYNIGDEIPDEVEMPPQPQDQDSAYYVNRTGSRFSLPEDVNEAPRNFHTMQELSLNAPREWPNYKGLNKNITVPYQDRRNREDTRDLGNPVTREGVPQELPGSLPFDLDVPPVAKAGLRNFPQFARNVSNGGRTYIGAGGVELSTGDNPNDPFAHLIEDPNDPLGYTEQNRFTGINPNAGGRLVAGPIPVDRRPTTTTYRSHFTPERSTILEPNPTSMSTLNPGYSSRPGNWSNPPVNRTPGYQPRFQPVGYTLPGIPEPPDYGATTVMGGQPGPGFVAPPTDPIGAPGELGAPRVQRRAANNTTPAQSSVAPPGAFNTNTQPNAPGALQPTPPPAGPTTPSTAYATPTGTPGSTVAPARSRLQLSTPQAQNTPGASIYGNTALPYTEHDQGYMSAGGNLLPDDTAAASTRTTGTQNNAYGGEVRRYADGGTLTGLNGLRYPLYGIKQRDDIPQYGLGGWLKDQMSSMGKGLKNAGREINRGAHNLAHNVTHPGQWIRHAIRSAIEHGKQLPSVLRNAGKLANWAIHHPGQALMAGGKQLLHSLNPFKLDFWKSIVDPTYNFRRGYKWLEGDDSQGGRREGLAERDKGLPEAPAGQEQEEDQENYGAGGGAGGEGAALDERDMNSSVRNPWDEAKQRRDTDRDTGAAAMSGTRGQDTYRQMMYYLNQQQPHMPIQAHGGYVPRYAEGGRQDKQSVAPNISGVATGAASTIPIYYGVRGLSRWHDEKPFFKSHPEENRYLRIADQIRRMRAQNPELLAADNAHDNIVGSHFLDQIPFNGIPTRNAYHNFVENKVGDYSTWFEKNRKWVDKYLDKRYKALEEGLSAPNQNTMMTSNGPLNVNIEQPNGDMPQNPLPDVGLGQAYGGRVQRYANGGYTNPFAVPAYGFGGYAQQMQQQMQQQAMAQQAQAQSQQFQTEMARSMMEGQQQEQNAGMQDYRGRLLMEQYMNQGQGQGQGSYAQSGVYDPTGQGGNQMSPQGPQQSQQVEAQAAQVDPRIRARIPYYQMMYQKKSAQVSNPKGAMKRVMPPRMRG</sequence>
<feature type="compositionally biased region" description="Basic and acidic residues" evidence="1">
    <location>
        <begin position="1154"/>
        <end position="1175"/>
    </location>
</feature>
<protein>
    <submittedName>
        <fullName evidence="2">Epstein-Barr virus nuclear antigen 3B domain protein</fullName>
    </submittedName>
</protein>
<feature type="region of interest" description="Disordered" evidence="1">
    <location>
        <begin position="1534"/>
        <end position="1575"/>
    </location>
</feature>
<reference evidence="2 3" key="1">
    <citation type="journal article" date="2017" name="Microbes Environ.">
        <title>Discovery and Complete Genome Sequence of a Bacteriophage from an Obligate Intracellular Symbiont of a Cellulolytic Protist in the Termite Gut.</title>
        <authorList>
            <person name="Pramono A.K."/>
            <person name="Kuwahara H."/>
            <person name="Itoh T."/>
            <person name="Toyoda A."/>
            <person name="Yamada A."/>
            <person name="Hongoh Y."/>
        </authorList>
    </citation>
    <scope>NUCLEOTIDE SEQUENCE [LARGE SCALE GENOMIC DNA]</scope>
    <source>
        <strain evidence="2">ProJPt-Bp1</strain>
    </source>
</reference>
<accession>A0A1V1FGY1</accession>
<feature type="region of interest" description="Disordered" evidence="1">
    <location>
        <begin position="761"/>
        <end position="786"/>
    </location>
</feature>
<feature type="region of interest" description="Disordered" evidence="1">
    <location>
        <begin position="666"/>
        <end position="691"/>
    </location>
</feature>
<feature type="region of interest" description="Disordered" evidence="1">
    <location>
        <begin position="265"/>
        <end position="297"/>
    </location>
</feature>
<dbReference type="GeneID" id="65105598"/>
<name>A0A1V1FGY1_9CAUD</name>
<dbReference type="RefSeq" id="YP_010088164.1">
    <property type="nucleotide sequence ID" value="NC_055706.1"/>
</dbReference>